<proteinExistence type="predicted"/>
<dbReference type="PROSITE" id="PS51365">
    <property type="entry name" value="RENAL_DIPEPTIDASE_2"/>
    <property type="match status" value="1"/>
</dbReference>
<keyword evidence="3" id="KW-1185">Reference proteome</keyword>
<dbReference type="EMBL" id="FQWQ01000002">
    <property type="protein sequence ID" value="SHH29615.1"/>
    <property type="molecule type" value="Genomic_DNA"/>
</dbReference>
<dbReference type="InterPro" id="IPR000180">
    <property type="entry name" value="Dipep_AS"/>
</dbReference>
<accession>A0A1M5RTJ1</accession>
<evidence type="ECO:0000313" key="2">
    <source>
        <dbReference type="EMBL" id="SHH29615.1"/>
    </source>
</evidence>
<dbReference type="STRING" id="947013.SAMN04488109_3573"/>
<name>A0A1M5RTJ1_9BACT</name>
<gene>
    <name evidence="2" type="ORF">SAMN04488109_3573</name>
</gene>
<dbReference type="AlphaFoldDB" id="A0A1M5RTJ1"/>
<sequence length="388" mass="42033">MIKSQTNWSRRDFFAALAGTSAAMMLNPPTSWAADEVDPQVAKIVASTLGIDTHNHIDIPFATAEVPGPNIDLAGEMKRSGLLAICMTFAVDRPELRNPGEAYERFKNAMASLDKQLVNNNMKRALNLADLRTAHKNHQPTVIQSLEGGHFLEGQLERLAEAYDRGLRHLTLLHDNDASVPLGDVFTNPPRWGGLTPFGAEVIKECNRLGILVDLGHANADTVSAALKLTSHPVIISHTGLDTQLGQNASMANMMRPRLISKAQAKIVADTGGVIGVWTHLSDTPLEYAQNIRALVDVVGIDHVCIGTDTKLTPTYRPAGSGGPGGNQNRERIGERTNQAWQDQKSGFYYAIVEAMLKIGFTADEIGKVGGDNFCRVFDAATANPTKH</sequence>
<feature type="chain" id="PRO_5013177915" evidence="1">
    <location>
        <begin position="34"/>
        <end position="388"/>
    </location>
</feature>
<dbReference type="GO" id="GO:0070573">
    <property type="term" value="F:metallodipeptidase activity"/>
    <property type="evidence" value="ECO:0007669"/>
    <property type="project" value="InterPro"/>
</dbReference>
<dbReference type="InterPro" id="IPR006311">
    <property type="entry name" value="TAT_signal"/>
</dbReference>
<dbReference type="Pfam" id="PF01244">
    <property type="entry name" value="Peptidase_M19"/>
    <property type="match status" value="1"/>
</dbReference>
<dbReference type="PANTHER" id="PTHR10443">
    <property type="entry name" value="MICROSOMAL DIPEPTIDASE"/>
    <property type="match status" value="1"/>
</dbReference>
<evidence type="ECO:0000313" key="3">
    <source>
        <dbReference type="Proteomes" id="UP000184212"/>
    </source>
</evidence>
<feature type="signal peptide" evidence="1">
    <location>
        <begin position="1"/>
        <end position="33"/>
    </location>
</feature>
<dbReference type="RefSeq" id="WP_073136538.1">
    <property type="nucleotide sequence ID" value="NZ_FQWQ01000002.1"/>
</dbReference>
<reference evidence="2 3" key="1">
    <citation type="submission" date="2016-11" db="EMBL/GenBank/DDBJ databases">
        <authorList>
            <person name="Jaros S."/>
            <person name="Januszkiewicz K."/>
            <person name="Wedrychowicz H."/>
        </authorList>
    </citation>
    <scope>NUCLEOTIDE SEQUENCE [LARGE SCALE GENOMIC DNA]</scope>
    <source>
        <strain evidence="2 3">DSM 24574</strain>
    </source>
</reference>
<protein>
    <submittedName>
        <fullName evidence="2">Membrane dipeptidase</fullName>
    </submittedName>
</protein>
<dbReference type="OrthoDB" id="9804920at2"/>
<dbReference type="PROSITE" id="PS00869">
    <property type="entry name" value="RENAL_DIPEPTIDASE_1"/>
    <property type="match status" value="1"/>
</dbReference>
<dbReference type="PANTHER" id="PTHR10443:SF12">
    <property type="entry name" value="DIPEPTIDASE"/>
    <property type="match status" value="1"/>
</dbReference>
<dbReference type="InterPro" id="IPR008257">
    <property type="entry name" value="Pept_M19"/>
</dbReference>
<organism evidence="2 3">
    <name type="scientific">Chryseolinea serpens</name>
    <dbReference type="NCBI Taxonomy" id="947013"/>
    <lineage>
        <taxon>Bacteria</taxon>
        <taxon>Pseudomonadati</taxon>
        <taxon>Bacteroidota</taxon>
        <taxon>Cytophagia</taxon>
        <taxon>Cytophagales</taxon>
        <taxon>Fulvivirgaceae</taxon>
        <taxon>Chryseolinea</taxon>
    </lineage>
</organism>
<dbReference type="Gene3D" id="3.20.20.140">
    <property type="entry name" value="Metal-dependent hydrolases"/>
    <property type="match status" value="1"/>
</dbReference>
<keyword evidence="1" id="KW-0732">Signal</keyword>
<dbReference type="Proteomes" id="UP000184212">
    <property type="component" value="Unassembled WGS sequence"/>
</dbReference>
<dbReference type="SUPFAM" id="SSF51556">
    <property type="entry name" value="Metallo-dependent hydrolases"/>
    <property type="match status" value="1"/>
</dbReference>
<dbReference type="GO" id="GO:0006508">
    <property type="term" value="P:proteolysis"/>
    <property type="evidence" value="ECO:0007669"/>
    <property type="project" value="InterPro"/>
</dbReference>
<evidence type="ECO:0000256" key="1">
    <source>
        <dbReference type="SAM" id="SignalP"/>
    </source>
</evidence>
<dbReference type="InterPro" id="IPR032466">
    <property type="entry name" value="Metal_Hydrolase"/>
</dbReference>
<dbReference type="PROSITE" id="PS51318">
    <property type="entry name" value="TAT"/>
    <property type="match status" value="1"/>
</dbReference>